<evidence type="ECO:0000313" key="1">
    <source>
        <dbReference type="EMBL" id="CAL1674010.1"/>
    </source>
</evidence>
<organism evidence="1 2">
    <name type="scientific">Lasius platythorax</name>
    <dbReference type="NCBI Taxonomy" id="488582"/>
    <lineage>
        <taxon>Eukaryota</taxon>
        <taxon>Metazoa</taxon>
        <taxon>Ecdysozoa</taxon>
        <taxon>Arthropoda</taxon>
        <taxon>Hexapoda</taxon>
        <taxon>Insecta</taxon>
        <taxon>Pterygota</taxon>
        <taxon>Neoptera</taxon>
        <taxon>Endopterygota</taxon>
        <taxon>Hymenoptera</taxon>
        <taxon>Apocrita</taxon>
        <taxon>Aculeata</taxon>
        <taxon>Formicoidea</taxon>
        <taxon>Formicidae</taxon>
        <taxon>Formicinae</taxon>
        <taxon>Lasius</taxon>
        <taxon>Lasius</taxon>
    </lineage>
</organism>
<keyword evidence="2" id="KW-1185">Reference proteome</keyword>
<name>A0AAV2N2C8_9HYME</name>
<reference evidence="1 2" key="1">
    <citation type="submission" date="2024-04" db="EMBL/GenBank/DDBJ databases">
        <authorList>
            <consortium name="Molecular Ecology Group"/>
        </authorList>
    </citation>
    <scope>NUCLEOTIDE SEQUENCE [LARGE SCALE GENOMIC DNA]</scope>
</reference>
<dbReference type="EMBL" id="OZ034824">
    <property type="protein sequence ID" value="CAL1674010.1"/>
    <property type="molecule type" value="Genomic_DNA"/>
</dbReference>
<accession>A0AAV2N2C8</accession>
<dbReference type="Proteomes" id="UP001497644">
    <property type="component" value="Chromosome 1"/>
</dbReference>
<protein>
    <submittedName>
        <fullName evidence="1">Uncharacterized protein</fullName>
    </submittedName>
</protein>
<proteinExistence type="predicted"/>
<evidence type="ECO:0000313" key="2">
    <source>
        <dbReference type="Proteomes" id="UP001497644"/>
    </source>
</evidence>
<dbReference type="AlphaFoldDB" id="A0AAV2N2C8"/>
<gene>
    <name evidence="1" type="ORF">LPLAT_LOCUS780</name>
</gene>
<sequence>MSFCDKIEGRRRCSNIGYCGNSRASGRGSCSEARIPSCNCQSNVGCLDRSDCGDLRPIGTAVTGTCPGPCQCFEEEIWNSNAPPKPNCRWLNNFAELRRQWSDYGRQQACKCCNCSPSCRTVAPGRLCLSPAPPCSGTILTASDCQVH</sequence>